<keyword evidence="4" id="KW-0186">Copper</keyword>
<dbReference type="Gene3D" id="2.60.40.1220">
    <property type="match status" value="1"/>
</dbReference>
<comment type="caution">
    <text evidence="9">The sequence shown here is derived from an EMBL/GenBank/DDBJ whole genome shotgun (WGS) entry which is preliminary data.</text>
</comment>
<feature type="compositionally biased region" description="Basic and acidic residues" evidence="5">
    <location>
        <begin position="124"/>
        <end position="145"/>
    </location>
</feature>
<feature type="transmembrane region" description="Helical" evidence="6">
    <location>
        <begin position="158"/>
        <end position="180"/>
    </location>
</feature>
<keyword evidence="2" id="KW-0479">Metal-binding</keyword>
<comment type="subcellular location">
    <subcellularLocation>
        <location evidence="1">Cell envelope</location>
    </subcellularLocation>
</comment>
<evidence type="ECO:0000256" key="7">
    <source>
        <dbReference type="SAM" id="SignalP"/>
    </source>
</evidence>
<name>A0ABW5XYS3_9BACL</name>
<keyword evidence="6" id="KW-0472">Membrane</keyword>
<keyword evidence="10" id="KW-1185">Reference proteome</keyword>
<protein>
    <submittedName>
        <fullName evidence="9">Copper resistance protein CopC</fullName>
    </submittedName>
</protein>
<evidence type="ECO:0000313" key="9">
    <source>
        <dbReference type="EMBL" id="MFD2868199.1"/>
    </source>
</evidence>
<evidence type="ECO:0000259" key="8">
    <source>
        <dbReference type="Pfam" id="PF04234"/>
    </source>
</evidence>
<reference evidence="10" key="1">
    <citation type="journal article" date="2019" name="Int. J. Syst. Evol. Microbiol.">
        <title>The Global Catalogue of Microorganisms (GCM) 10K type strain sequencing project: providing services to taxonomists for standard genome sequencing and annotation.</title>
        <authorList>
            <consortium name="The Broad Institute Genomics Platform"/>
            <consortium name="The Broad Institute Genome Sequencing Center for Infectious Disease"/>
            <person name="Wu L."/>
            <person name="Ma J."/>
        </authorList>
    </citation>
    <scope>NUCLEOTIDE SEQUENCE [LARGE SCALE GENOMIC DNA]</scope>
    <source>
        <strain evidence="10">KCTC 33522</strain>
    </source>
</reference>
<dbReference type="InterPro" id="IPR014755">
    <property type="entry name" value="Cu-Rt/internalin_Ig-like"/>
</dbReference>
<feature type="chain" id="PRO_5047306129" evidence="7">
    <location>
        <begin position="25"/>
        <end position="183"/>
    </location>
</feature>
<evidence type="ECO:0000313" key="10">
    <source>
        <dbReference type="Proteomes" id="UP001597568"/>
    </source>
</evidence>
<dbReference type="SUPFAM" id="SSF81296">
    <property type="entry name" value="E set domains"/>
    <property type="match status" value="1"/>
</dbReference>
<feature type="signal peptide" evidence="7">
    <location>
        <begin position="1"/>
        <end position="24"/>
    </location>
</feature>
<dbReference type="Proteomes" id="UP001597568">
    <property type="component" value="Unassembled WGS sequence"/>
</dbReference>
<proteinExistence type="predicted"/>
<evidence type="ECO:0000256" key="3">
    <source>
        <dbReference type="ARBA" id="ARBA00022729"/>
    </source>
</evidence>
<keyword evidence="3 7" id="KW-0732">Signal</keyword>
<dbReference type="PANTHER" id="PTHR34820">
    <property type="entry name" value="INNER MEMBRANE PROTEIN YEBZ"/>
    <property type="match status" value="1"/>
</dbReference>
<dbReference type="PANTHER" id="PTHR34820:SF4">
    <property type="entry name" value="INNER MEMBRANE PROTEIN YEBZ"/>
    <property type="match status" value="1"/>
</dbReference>
<evidence type="ECO:0000256" key="4">
    <source>
        <dbReference type="ARBA" id="ARBA00023008"/>
    </source>
</evidence>
<dbReference type="InterPro" id="IPR014756">
    <property type="entry name" value="Ig_E-set"/>
</dbReference>
<evidence type="ECO:0000256" key="2">
    <source>
        <dbReference type="ARBA" id="ARBA00022723"/>
    </source>
</evidence>
<dbReference type="InterPro" id="IPR007348">
    <property type="entry name" value="CopC_dom"/>
</dbReference>
<keyword evidence="6" id="KW-0812">Transmembrane</keyword>
<dbReference type="InterPro" id="IPR032694">
    <property type="entry name" value="CopC/D"/>
</dbReference>
<sequence length="183" mass="19660">MMKRFMPVAAAAIVTTTMSLPAFAHSELTASNPTDGQVVKKALDEVSITFSGKIEKGSDITVTDSKGKEVESNDLTIHNTEMTASFDEPLANDDYQVDWNVLSADGHPVEGTYSFSVNAKEVKEEKAAETTTEEKVETKEKEEKPATPTEEEVTGPSVGMLAAVFGGLVVVIGGGLFFLLRKK</sequence>
<feature type="domain" description="CopC" evidence="8">
    <location>
        <begin position="25"/>
        <end position="117"/>
    </location>
</feature>
<feature type="region of interest" description="Disordered" evidence="5">
    <location>
        <begin position="124"/>
        <end position="154"/>
    </location>
</feature>
<dbReference type="EMBL" id="JBHUOR010000037">
    <property type="protein sequence ID" value="MFD2868199.1"/>
    <property type="molecule type" value="Genomic_DNA"/>
</dbReference>
<dbReference type="Pfam" id="PF04234">
    <property type="entry name" value="CopC"/>
    <property type="match status" value="1"/>
</dbReference>
<evidence type="ECO:0000256" key="1">
    <source>
        <dbReference type="ARBA" id="ARBA00004196"/>
    </source>
</evidence>
<organism evidence="9 10">
    <name type="scientific">Kurthia populi</name>
    <dbReference type="NCBI Taxonomy" id="1562132"/>
    <lineage>
        <taxon>Bacteria</taxon>
        <taxon>Bacillati</taxon>
        <taxon>Bacillota</taxon>
        <taxon>Bacilli</taxon>
        <taxon>Bacillales</taxon>
        <taxon>Caryophanaceae</taxon>
        <taxon>Kurthia</taxon>
    </lineage>
</organism>
<gene>
    <name evidence="9" type="ORF">ACFSY7_06790</name>
</gene>
<accession>A0ABW5XYS3</accession>
<evidence type="ECO:0000256" key="6">
    <source>
        <dbReference type="SAM" id="Phobius"/>
    </source>
</evidence>
<evidence type="ECO:0000256" key="5">
    <source>
        <dbReference type="SAM" id="MobiDB-lite"/>
    </source>
</evidence>
<keyword evidence="6" id="KW-1133">Transmembrane helix</keyword>
<dbReference type="RefSeq" id="WP_380147316.1">
    <property type="nucleotide sequence ID" value="NZ_JBHUOR010000037.1"/>
</dbReference>